<evidence type="ECO:0000256" key="3">
    <source>
        <dbReference type="SAM" id="Phobius"/>
    </source>
</evidence>
<evidence type="ECO:0000313" key="6">
    <source>
        <dbReference type="Proteomes" id="UP000023152"/>
    </source>
</evidence>
<dbReference type="InterPro" id="IPR016688">
    <property type="entry name" value="MscS-like_plants/fungi"/>
</dbReference>
<reference evidence="5 6" key="1">
    <citation type="journal article" date="2013" name="Curr. Biol.">
        <title>The Genome of the Foraminiferan Reticulomyxa filosa.</title>
        <authorList>
            <person name="Glockner G."/>
            <person name="Hulsmann N."/>
            <person name="Schleicher M."/>
            <person name="Noegel A.A."/>
            <person name="Eichinger L."/>
            <person name="Gallinger C."/>
            <person name="Pawlowski J."/>
            <person name="Sierra R."/>
            <person name="Euteneuer U."/>
            <person name="Pillet L."/>
            <person name="Moustafa A."/>
            <person name="Platzer M."/>
            <person name="Groth M."/>
            <person name="Szafranski K."/>
            <person name="Schliwa M."/>
        </authorList>
    </citation>
    <scope>NUCLEOTIDE SEQUENCE [LARGE SCALE GENOMIC DNA]</scope>
</reference>
<dbReference type="GO" id="GO:0005886">
    <property type="term" value="C:plasma membrane"/>
    <property type="evidence" value="ECO:0007669"/>
    <property type="project" value="TreeGrafter"/>
</dbReference>
<keyword evidence="6" id="KW-1185">Reference proteome</keyword>
<dbReference type="Proteomes" id="UP000023152">
    <property type="component" value="Unassembled WGS sequence"/>
</dbReference>
<comment type="similarity">
    <text evidence="2">Belongs to the MscS (TC 1.A.23) family.</text>
</comment>
<dbReference type="OrthoDB" id="544685at2759"/>
<evidence type="ECO:0000256" key="1">
    <source>
        <dbReference type="ARBA" id="ARBA00004141"/>
    </source>
</evidence>
<dbReference type="GO" id="GO:0006820">
    <property type="term" value="P:monoatomic anion transport"/>
    <property type="evidence" value="ECO:0007669"/>
    <property type="project" value="TreeGrafter"/>
</dbReference>
<organism evidence="5 6">
    <name type="scientific">Reticulomyxa filosa</name>
    <dbReference type="NCBI Taxonomy" id="46433"/>
    <lineage>
        <taxon>Eukaryota</taxon>
        <taxon>Sar</taxon>
        <taxon>Rhizaria</taxon>
        <taxon>Retaria</taxon>
        <taxon>Foraminifera</taxon>
        <taxon>Monothalamids</taxon>
        <taxon>Reticulomyxidae</taxon>
        <taxon>Reticulomyxa</taxon>
    </lineage>
</organism>
<evidence type="ECO:0000313" key="5">
    <source>
        <dbReference type="EMBL" id="ETO37032.1"/>
    </source>
</evidence>
<feature type="domain" description="Mechanosensitive ion channel MscS" evidence="4">
    <location>
        <begin position="165"/>
        <end position="223"/>
    </location>
</feature>
<sequence>MGDDKIKSGKRVRGYLIEKDFCKLFGRGRRFEARHAFRRFDGGQRGRITYANLHRRLYRFLADTINARQTVLNSLFLFVFVNFKKYICICIFIYFTIIYTLRLFVMFKYNSYQDILENLDAIVSLLVFFVSCFVFLLIFRYDVATAISMYASVLALMLIFGSSALTSVINGVILIYLIQPFSVGDVVNLNNNRYTVKQMGLTSTFFETSWGTPAIWSNTQILNYLQGMLNFSKSRSETHNIEFYVSQETTNKQLESFKKLFMIYIKRVMPMVSNDNVKIVFFELDNMGRTRVCLWIESLFSFSNGRARWSQHSEIIFGVRKILEDLNIKMYWPLPSNFPATS</sequence>
<keyword evidence="3" id="KW-0812">Transmembrane</keyword>
<dbReference type="AlphaFoldDB" id="X6PH59"/>
<dbReference type="PANTHER" id="PTHR31618:SF1">
    <property type="entry name" value="EF-HAND DOMAIN-CONTAINING PROTEIN"/>
    <property type="match status" value="1"/>
</dbReference>
<protein>
    <submittedName>
        <fullName evidence="5">Mechanosensitive ion channel</fullName>
    </submittedName>
</protein>
<feature type="transmembrane region" description="Helical" evidence="3">
    <location>
        <begin position="86"/>
        <end position="109"/>
    </location>
</feature>
<dbReference type="Pfam" id="PF00924">
    <property type="entry name" value="MS_channel_2nd"/>
    <property type="match status" value="1"/>
</dbReference>
<accession>X6PH59</accession>
<dbReference type="InterPro" id="IPR006685">
    <property type="entry name" value="MscS_channel_2nd"/>
</dbReference>
<proteinExistence type="inferred from homology"/>
<dbReference type="InterPro" id="IPR010920">
    <property type="entry name" value="LSM_dom_sf"/>
</dbReference>
<comment type="subcellular location">
    <subcellularLocation>
        <location evidence="1">Membrane</location>
        <topology evidence="1">Multi-pass membrane protein</topology>
    </subcellularLocation>
</comment>
<dbReference type="GO" id="GO:0008381">
    <property type="term" value="F:mechanosensitive monoatomic ion channel activity"/>
    <property type="evidence" value="ECO:0007669"/>
    <property type="project" value="TreeGrafter"/>
</dbReference>
<comment type="caution">
    <text evidence="5">The sequence shown here is derived from an EMBL/GenBank/DDBJ whole genome shotgun (WGS) entry which is preliminary data.</text>
</comment>
<keyword evidence="3" id="KW-1133">Transmembrane helix</keyword>
<keyword evidence="3" id="KW-0472">Membrane</keyword>
<evidence type="ECO:0000256" key="2">
    <source>
        <dbReference type="ARBA" id="ARBA00008017"/>
    </source>
</evidence>
<feature type="transmembrane region" description="Helical" evidence="3">
    <location>
        <begin position="153"/>
        <end position="178"/>
    </location>
</feature>
<dbReference type="PANTHER" id="PTHR31618">
    <property type="entry name" value="MECHANOSENSITIVE ION CHANNEL PROTEIN 5"/>
    <property type="match status" value="1"/>
</dbReference>
<dbReference type="SUPFAM" id="SSF50182">
    <property type="entry name" value="Sm-like ribonucleoproteins"/>
    <property type="match status" value="1"/>
</dbReference>
<dbReference type="EMBL" id="ASPP01000030">
    <property type="protein sequence ID" value="ETO37032.1"/>
    <property type="molecule type" value="Genomic_DNA"/>
</dbReference>
<feature type="transmembrane region" description="Helical" evidence="3">
    <location>
        <begin position="121"/>
        <end position="141"/>
    </location>
</feature>
<gene>
    <name evidence="5" type="ORF">RFI_00028</name>
</gene>
<evidence type="ECO:0000259" key="4">
    <source>
        <dbReference type="Pfam" id="PF00924"/>
    </source>
</evidence>
<name>X6PH59_RETFI</name>